<evidence type="ECO:0000313" key="9">
    <source>
        <dbReference type="EMBL" id="MBM6940341.1"/>
    </source>
</evidence>
<sequence>MQSKTLKLKWIVAASLLNNTGAALLWPLTTVYMHEYLGESMTVAGVVMFVMSLCMMAGNYLGGYLYDRWNPYQAAVIPVIFATISAVLLIFLHNWPFFAVWLCVISFADGSSITVINSYGTKVKGQSTRYVFNMLYMAMNVGVVIGTLLVGVLLPISSSIVFTTTAVFYGLFLLITVLFFNVPLDHQAHAHQLEKETHRSSSHNVHIVYAICTCLMTIYLSYVLWETVMSVRITNMHIPFFAYSLLWTINGGVIMVGQPLVNKLANYINVRNQIIWGLAIFASSFILLIFARTFTMFVIDFLILTIGEMTGIPAVPAYIDQLTDPSETGHYQGLPNVAMSIGRAIGPLYGGLIIDHFNYEILFLTVSLMMFLTLIIVAFLTRSKKSKKI</sequence>
<evidence type="ECO:0000256" key="2">
    <source>
        <dbReference type="ARBA" id="ARBA00022448"/>
    </source>
</evidence>
<dbReference type="PROSITE" id="PS50850">
    <property type="entry name" value="MFS"/>
    <property type="match status" value="1"/>
</dbReference>
<dbReference type="RefSeq" id="WP_204784723.1">
    <property type="nucleotide sequence ID" value="NZ_CALVGD010000013.1"/>
</dbReference>
<evidence type="ECO:0000256" key="6">
    <source>
        <dbReference type="ARBA" id="ARBA00023136"/>
    </source>
</evidence>
<dbReference type="EMBL" id="JACJKU010000013">
    <property type="protein sequence ID" value="MBM6940341.1"/>
    <property type="molecule type" value="Genomic_DNA"/>
</dbReference>
<dbReference type="InterPro" id="IPR050171">
    <property type="entry name" value="MFS_Transporters"/>
</dbReference>
<dbReference type="PRINTS" id="PR01035">
    <property type="entry name" value="TCRTETA"/>
</dbReference>
<dbReference type="SUPFAM" id="SSF103473">
    <property type="entry name" value="MFS general substrate transporter"/>
    <property type="match status" value="1"/>
</dbReference>
<dbReference type="Gene3D" id="1.20.1250.20">
    <property type="entry name" value="MFS general substrate transporter like domains"/>
    <property type="match status" value="2"/>
</dbReference>
<evidence type="ECO:0000313" key="10">
    <source>
        <dbReference type="Proteomes" id="UP000785625"/>
    </source>
</evidence>
<feature type="transmembrane region" description="Helical" evidence="7">
    <location>
        <begin position="205"/>
        <end position="225"/>
    </location>
</feature>
<dbReference type="CDD" id="cd17329">
    <property type="entry name" value="MFS_MdtH_MDR_like"/>
    <property type="match status" value="1"/>
</dbReference>
<feature type="transmembrane region" description="Helical" evidence="7">
    <location>
        <begin position="240"/>
        <end position="262"/>
    </location>
</feature>
<feature type="transmembrane region" description="Helical" evidence="7">
    <location>
        <begin position="160"/>
        <end position="184"/>
    </location>
</feature>
<feature type="transmembrane region" description="Helical" evidence="7">
    <location>
        <begin position="131"/>
        <end position="154"/>
    </location>
</feature>
<feature type="transmembrane region" description="Helical" evidence="7">
    <location>
        <begin position="98"/>
        <end position="119"/>
    </location>
</feature>
<accession>A0ABS2GWU2</accession>
<feature type="transmembrane region" description="Helical" evidence="7">
    <location>
        <begin position="274"/>
        <end position="299"/>
    </location>
</feature>
<evidence type="ECO:0000256" key="1">
    <source>
        <dbReference type="ARBA" id="ARBA00004651"/>
    </source>
</evidence>
<evidence type="ECO:0000259" key="8">
    <source>
        <dbReference type="PROSITE" id="PS50850"/>
    </source>
</evidence>
<dbReference type="InterPro" id="IPR001958">
    <property type="entry name" value="Tet-R_TetA/multi-R_MdtG-like"/>
</dbReference>
<keyword evidence="4 7" id="KW-0812">Transmembrane</keyword>
<evidence type="ECO:0000256" key="4">
    <source>
        <dbReference type="ARBA" id="ARBA00022692"/>
    </source>
</evidence>
<gene>
    <name evidence="9" type="ORF">H5975_02350</name>
</gene>
<dbReference type="InterPro" id="IPR011701">
    <property type="entry name" value="MFS"/>
</dbReference>
<evidence type="ECO:0000256" key="7">
    <source>
        <dbReference type="SAM" id="Phobius"/>
    </source>
</evidence>
<feature type="domain" description="Major facilitator superfamily (MFS) profile" evidence="8">
    <location>
        <begin position="206"/>
        <end position="389"/>
    </location>
</feature>
<dbReference type="Pfam" id="PF07690">
    <property type="entry name" value="MFS_1"/>
    <property type="match status" value="1"/>
</dbReference>
<dbReference type="Proteomes" id="UP000785625">
    <property type="component" value="Unassembled WGS sequence"/>
</dbReference>
<proteinExistence type="predicted"/>
<comment type="caution">
    <text evidence="9">The sequence shown here is derived from an EMBL/GenBank/DDBJ whole genome shotgun (WGS) entry which is preliminary data.</text>
</comment>
<protein>
    <submittedName>
        <fullName evidence="9">MFS transporter</fullName>
    </submittedName>
</protein>
<comment type="subcellular location">
    <subcellularLocation>
        <location evidence="1">Cell membrane</location>
        <topology evidence="1">Multi-pass membrane protein</topology>
    </subcellularLocation>
</comment>
<feature type="transmembrane region" description="Helical" evidence="7">
    <location>
        <begin position="74"/>
        <end position="92"/>
    </location>
</feature>
<keyword evidence="10" id="KW-1185">Reference proteome</keyword>
<dbReference type="InterPro" id="IPR036259">
    <property type="entry name" value="MFS_trans_sf"/>
</dbReference>
<dbReference type="PANTHER" id="PTHR23517:SF10">
    <property type="entry name" value="MAJOR FACILITATOR SUPERFAMILY (MFS) PROFILE DOMAIN-CONTAINING PROTEIN"/>
    <property type="match status" value="1"/>
</dbReference>
<dbReference type="PANTHER" id="PTHR23517">
    <property type="entry name" value="RESISTANCE PROTEIN MDTM, PUTATIVE-RELATED-RELATED"/>
    <property type="match status" value="1"/>
</dbReference>
<keyword evidence="6 7" id="KW-0472">Membrane</keyword>
<feature type="transmembrane region" description="Helical" evidence="7">
    <location>
        <begin position="41"/>
        <end position="62"/>
    </location>
</feature>
<organism evidence="9 10">
    <name type="scientific">Limosilactobacillus coleohominis</name>
    <dbReference type="NCBI Taxonomy" id="181675"/>
    <lineage>
        <taxon>Bacteria</taxon>
        <taxon>Bacillati</taxon>
        <taxon>Bacillota</taxon>
        <taxon>Bacilli</taxon>
        <taxon>Lactobacillales</taxon>
        <taxon>Lactobacillaceae</taxon>
        <taxon>Limosilactobacillus</taxon>
    </lineage>
</organism>
<keyword evidence="3" id="KW-1003">Cell membrane</keyword>
<evidence type="ECO:0000256" key="3">
    <source>
        <dbReference type="ARBA" id="ARBA00022475"/>
    </source>
</evidence>
<evidence type="ECO:0000256" key="5">
    <source>
        <dbReference type="ARBA" id="ARBA00022989"/>
    </source>
</evidence>
<dbReference type="InterPro" id="IPR020846">
    <property type="entry name" value="MFS_dom"/>
</dbReference>
<name>A0ABS2GWU2_9LACO</name>
<keyword evidence="5 7" id="KW-1133">Transmembrane helix</keyword>
<reference evidence="9 10" key="1">
    <citation type="journal article" date="2021" name="Sci. Rep.">
        <title>The distribution of antibiotic resistance genes in chicken gut microbiota commensals.</title>
        <authorList>
            <person name="Juricova H."/>
            <person name="Matiasovicova J."/>
            <person name="Kubasova T."/>
            <person name="Cejkova D."/>
            <person name="Rychlik I."/>
        </authorList>
    </citation>
    <scope>NUCLEOTIDE SEQUENCE [LARGE SCALE GENOMIC DNA]</scope>
    <source>
        <strain evidence="9 10">An574</strain>
    </source>
</reference>
<feature type="transmembrane region" description="Helical" evidence="7">
    <location>
        <begin position="361"/>
        <end position="380"/>
    </location>
</feature>
<keyword evidence="2" id="KW-0813">Transport</keyword>